<comment type="caution">
    <text evidence="1">The sequence shown here is derived from an EMBL/GenBank/DDBJ whole genome shotgun (WGS) entry which is preliminary data.</text>
</comment>
<proteinExistence type="predicted"/>
<dbReference type="Proteomes" id="UP001296776">
    <property type="component" value="Unassembled WGS sequence"/>
</dbReference>
<organism evidence="1 2">
    <name type="scientific">Halochromatium glycolicum</name>
    <dbReference type="NCBI Taxonomy" id="85075"/>
    <lineage>
        <taxon>Bacteria</taxon>
        <taxon>Pseudomonadati</taxon>
        <taxon>Pseudomonadota</taxon>
        <taxon>Gammaproteobacteria</taxon>
        <taxon>Chromatiales</taxon>
        <taxon>Chromatiaceae</taxon>
        <taxon>Halochromatium</taxon>
    </lineage>
</organism>
<accession>A0AAJ0U7R9</accession>
<evidence type="ECO:0000313" key="1">
    <source>
        <dbReference type="EMBL" id="MBK1706884.1"/>
    </source>
</evidence>
<reference evidence="1" key="1">
    <citation type="submission" date="2017-08" db="EMBL/GenBank/DDBJ databases">
        <authorList>
            <person name="Imhoff J.F."/>
            <person name="Rahn T."/>
            <person name="Kuenzel S."/>
            <person name="Neulinger S.C."/>
        </authorList>
    </citation>
    <scope>NUCLEOTIDE SEQUENCE</scope>
    <source>
        <strain evidence="1">DSM 11080</strain>
    </source>
</reference>
<gene>
    <name evidence="1" type="ORF">CKO40_20675</name>
</gene>
<evidence type="ECO:0000313" key="2">
    <source>
        <dbReference type="Proteomes" id="UP001296776"/>
    </source>
</evidence>
<dbReference type="AlphaFoldDB" id="A0AAJ0U7R9"/>
<name>A0AAJ0U7R9_9GAMM</name>
<protein>
    <submittedName>
        <fullName evidence="1">Uncharacterized protein</fullName>
    </submittedName>
</protein>
<dbReference type="EMBL" id="NRSJ01000054">
    <property type="protein sequence ID" value="MBK1706884.1"/>
    <property type="molecule type" value="Genomic_DNA"/>
</dbReference>
<reference evidence="1" key="2">
    <citation type="journal article" date="2020" name="Microorganisms">
        <title>Osmotic Adaptation and Compatible Solute Biosynthesis of Phototrophic Bacteria as Revealed from Genome Analyses.</title>
        <authorList>
            <person name="Imhoff J.F."/>
            <person name="Rahn T."/>
            <person name="Kunzel S."/>
            <person name="Keller A."/>
            <person name="Neulinger S.C."/>
        </authorList>
    </citation>
    <scope>NUCLEOTIDE SEQUENCE</scope>
    <source>
        <strain evidence="1">DSM 11080</strain>
    </source>
</reference>
<dbReference type="RefSeq" id="WP_200348357.1">
    <property type="nucleotide sequence ID" value="NZ_NRSJ01000054.1"/>
</dbReference>
<sequence>MQAELIFDHGQVRLAQPLYLKPEAPSHVVITIPEEHLAPPRDWYPEELAPLPRFTPQRPPAAPGSLQEELNNLLGPLAVTRAASSIGDDHQLYLEALEERYLGR</sequence>
<keyword evidence="2" id="KW-1185">Reference proteome</keyword>